<dbReference type="PROSITE" id="PS50222">
    <property type="entry name" value="EF_HAND_2"/>
    <property type="match status" value="3"/>
</dbReference>
<protein>
    <recommendedName>
        <fullName evidence="5">EF-hand domain-containing protein</fullName>
    </recommendedName>
</protein>
<dbReference type="InterPro" id="IPR011992">
    <property type="entry name" value="EF-hand-dom_pair"/>
</dbReference>
<accession>A0AAV1WNB1</accession>
<proteinExistence type="inferred from homology"/>
<evidence type="ECO:0000259" key="5">
    <source>
        <dbReference type="PROSITE" id="PS50222"/>
    </source>
</evidence>
<feature type="domain" description="EF-hand" evidence="5">
    <location>
        <begin position="22"/>
        <end position="57"/>
    </location>
</feature>
<dbReference type="PANTHER" id="PTHR23048:SF53">
    <property type="entry name" value="CALMODULIN"/>
    <property type="match status" value="1"/>
</dbReference>
<keyword evidence="3" id="KW-0677">Repeat</keyword>
<dbReference type="GO" id="GO:0016460">
    <property type="term" value="C:myosin II complex"/>
    <property type="evidence" value="ECO:0007669"/>
    <property type="project" value="TreeGrafter"/>
</dbReference>
<keyword evidence="4" id="KW-0106">Calcium</keyword>
<dbReference type="CDD" id="cd00051">
    <property type="entry name" value="EFh"/>
    <property type="match status" value="2"/>
</dbReference>
<gene>
    <name evidence="6" type="ORF">LLUT_LOCUS11422</name>
</gene>
<keyword evidence="2" id="KW-0479">Metal-binding</keyword>
<comment type="caution">
    <text evidence="6">The sequence shown here is derived from an EMBL/GenBank/DDBJ whole genome shotgun (WGS) entry which is preliminary data.</text>
</comment>
<evidence type="ECO:0000313" key="7">
    <source>
        <dbReference type="Proteomes" id="UP001497480"/>
    </source>
</evidence>
<dbReference type="Gene3D" id="1.10.238.10">
    <property type="entry name" value="EF-hand"/>
    <property type="match status" value="2"/>
</dbReference>
<dbReference type="InterPro" id="IPR002048">
    <property type="entry name" value="EF_hand_dom"/>
</dbReference>
<evidence type="ECO:0000313" key="6">
    <source>
        <dbReference type="EMBL" id="CAL0310362.1"/>
    </source>
</evidence>
<dbReference type="PROSITE" id="PS00018">
    <property type="entry name" value="EF_HAND_1"/>
    <property type="match status" value="2"/>
</dbReference>
<sequence>MCLGFITVKELAAINESLDESPIKEEIQGMIGEVDIGGNKRIDFEEFLNIMCRNVKENMVEELKEAFKVFDRDQDGFISATELKHVMMNLGERLSDEEAEQMIREADLDGDGQVSYEEFVVVMMHN</sequence>
<dbReference type="SMART" id="SM00054">
    <property type="entry name" value="EFh"/>
    <property type="match status" value="3"/>
</dbReference>
<dbReference type="Proteomes" id="UP001497480">
    <property type="component" value="Unassembled WGS sequence"/>
</dbReference>
<feature type="domain" description="EF-hand" evidence="5">
    <location>
        <begin position="94"/>
        <end position="126"/>
    </location>
</feature>
<reference evidence="6 7" key="1">
    <citation type="submission" date="2024-03" db="EMBL/GenBank/DDBJ databases">
        <authorList>
            <person name="Martinez-Hernandez J."/>
        </authorList>
    </citation>
    <scope>NUCLEOTIDE SEQUENCE [LARGE SCALE GENOMIC DNA]</scope>
</reference>
<comment type="similarity">
    <text evidence="1">Belongs to the calmodulin family.</text>
</comment>
<dbReference type="Pfam" id="PF13499">
    <property type="entry name" value="EF-hand_7"/>
    <property type="match status" value="2"/>
</dbReference>
<dbReference type="FunFam" id="1.10.238.10:FF:000001">
    <property type="entry name" value="Calmodulin 1"/>
    <property type="match status" value="1"/>
</dbReference>
<dbReference type="InterPro" id="IPR018247">
    <property type="entry name" value="EF_Hand_1_Ca_BS"/>
</dbReference>
<organism evidence="6 7">
    <name type="scientific">Lupinus luteus</name>
    <name type="common">European yellow lupine</name>
    <dbReference type="NCBI Taxonomy" id="3873"/>
    <lineage>
        <taxon>Eukaryota</taxon>
        <taxon>Viridiplantae</taxon>
        <taxon>Streptophyta</taxon>
        <taxon>Embryophyta</taxon>
        <taxon>Tracheophyta</taxon>
        <taxon>Spermatophyta</taxon>
        <taxon>Magnoliopsida</taxon>
        <taxon>eudicotyledons</taxon>
        <taxon>Gunneridae</taxon>
        <taxon>Pentapetalae</taxon>
        <taxon>rosids</taxon>
        <taxon>fabids</taxon>
        <taxon>Fabales</taxon>
        <taxon>Fabaceae</taxon>
        <taxon>Papilionoideae</taxon>
        <taxon>50 kb inversion clade</taxon>
        <taxon>genistoids sensu lato</taxon>
        <taxon>core genistoids</taxon>
        <taxon>Genisteae</taxon>
        <taxon>Lupinus</taxon>
    </lineage>
</organism>
<dbReference type="SUPFAM" id="SSF47473">
    <property type="entry name" value="EF-hand"/>
    <property type="match status" value="1"/>
</dbReference>
<feature type="domain" description="EF-hand" evidence="5">
    <location>
        <begin position="58"/>
        <end position="93"/>
    </location>
</feature>
<evidence type="ECO:0000256" key="2">
    <source>
        <dbReference type="ARBA" id="ARBA00022723"/>
    </source>
</evidence>
<dbReference type="InterPro" id="IPR050230">
    <property type="entry name" value="CALM/Myosin/TropC-like"/>
</dbReference>
<name>A0AAV1WNB1_LUPLU</name>
<dbReference type="AlphaFoldDB" id="A0AAV1WNB1"/>
<dbReference type="GO" id="GO:0005509">
    <property type="term" value="F:calcium ion binding"/>
    <property type="evidence" value="ECO:0007669"/>
    <property type="project" value="InterPro"/>
</dbReference>
<evidence type="ECO:0000256" key="1">
    <source>
        <dbReference type="ARBA" id="ARBA00009763"/>
    </source>
</evidence>
<dbReference type="EMBL" id="CAXHTB010000008">
    <property type="protein sequence ID" value="CAL0310362.1"/>
    <property type="molecule type" value="Genomic_DNA"/>
</dbReference>
<dbReference type="PANTHER" id="PTHR23048">
    <property type="entry name" value="MYOSIN LIGHT CHAIN 1, 3"/>
    <property type="match status" value="1"/>
</dbReference>
<evidence type="ECO:0000256" key="4">
    <source>
        <dbReference type="ARBA" id="ARBA00022837"/>
    </source>
</evidence>
<evidence type="ECO:0000256" key="3">
    <source>
        <dbReference type="ARBA" id="ARBA00022737"/>
    </source>
</evidence>
<keyword evidence="7" id="KW-1185">Reference proteome</keyword>